<evidence type="ECO:0000256" key="7">
    <source>
        <dbReference type="ARBA" id="ARBA00023180"/>
    </source>
</evidence>
<name>A0AAN8AK19_ELEMC</name>
<evidence type="ECO:0000256" key="6">
    <source>
        <dbReference type="ARBA" id="ARBA00023157"/>
    </source>
</evidence>
<dbReference type="GO" id="GO:0004930">
    <property type="term" value="F:G protein-coupled receptor activity"/>
    <property type="evidence" value="ECO:0007669"/>
    <property type="project" value="InterPro"/>
</dbReference>
<comment type="similarity">
    <text evidence="2">Belongs to the G-protein coupled receptor 2 family. Adhesion G-protein coupled receptor (ADGR) subfamily.</text>
</comment>
<evidence type="ECO:0000313" key="12">
    <source>
        <dbReference type="EMBL" id="KAK5858023.1"/>
    </source>
</evidence>
<comment type="caution">
    <text evidence="12">The sequence shown here is derived from an EMBL/GenBank/DDBJ whole genome shotgun (WGS) entry which is preliminary data.</text>
</comment>
<feature type="transmembrane region" description="Helical" evidence="8">
    <location>
        <begin position="888"/>
        <end position="914"/>
    </location>
</feature>
<feature type="domain" description="GAIN-B" evidence="10">
    <location>
        <begin position="574"/>
        <end position="718"/>
    </location>
</feature>
<dbReference type="Gene3D" id="2.60.220.50">
    <property type="match status" value="1"/>
</dbReference>
<reference evidence="12 13" key="1">
    <citation type="journal article" date="2023" name="Genes (Basel)">
        <title>Chromosome-Level Genome Assembly and Circadian Gene Repertoire of the Patagonia Blennie Eleginops maclovinus-The Closest Ancestral Proxy of Antarctic Cryonotothenioids.</title>
        <authorList>
            <person name="Cheng C.C."/>
            <person name="Rivera-Colon A.G."/>
            <person name="Minhas B.F."/>
            <person name="Wilson L."/>
            <person name="Rayamajhi N."/>
            <person name="Vargas-Chacoff L."/>
            <person name="Catchen J.M."/>
        </authorList>
    </citation>
    <scope>NUCLEOTIDE SEQUENCE [LARGE SCALE GENOMIC DNA]</scope>
    <source>
        <strain evidence="12">JMC-PN-2008</strain>
    </source>
</reference>
<keyword evidence="4 8" id="KW-1133">Transmembrane helix</keyword>
<dbReference type="InterPro" id="IPR000832">
    <property type="entry name" value="GPCR_2_secretin-like"/>
</dbReference>
<organism evidence="12 13">
    <name type="scientific">Eleginops maclovinus</name>
    <name type="common">Patagonian blennie</name>
    <name type="synonym">Eleginus maclovinus</name>
    <dbReference type="NCBI Taxonomy" id="56733"/>
    <lineage>
        <taxon>Eukaryota</taxon>
        <taxon>Metazoa</taxon>
        <taxon>Chordata</taxon>
        <taxon>Craniata</taxon>
        <taxon>Vertebrata</taxon>
        <taxon>Euteleostomi</taxon>
        <taxon>Actinopterygii</taxon>
        <taxon>Neopterygii</taxon>
        <taxon>Teleostei</taxon>
        <taxon>Neoteleostei</taxon>
        <taxon>Acanthomorphata</taxon>
        <taxon>Eupercaria</taxon>
        <taxon>Perciformes</taxon>
        <taxon>Notothenioidei</taxon>
        <taxon>Eleginopidae</taxon>
        <taxon>Eleginops</taxon>
    </lineage>
</organism>
<dbReference type="EMBL" id="JAUZQC010000016">
    <property type="protein sequence ID" value="KAK5858023.1"/>
    <property type="molecule type" value="Genomic_DNA"/>
</dbReference>
<keyword evidence="7" id="KW-0325">Glycoprotein</keyword>
<dbReference type="Pfam" id="PF01825">
    <property type="entry name" value="GPS"/>
    <property type="match status" value="1"/>
</dbReference>
<evidence type="ECO:0000256" key="2">
    <source>
        <dbReference type="ARBA" id="ARBA00007343"/>
    </source>
</evidence>
<keyword evidence="3 8" id="KW-0812">Transmembrane</keyword>
<dbReference type="Pfam" id="PF00002">
    <property type="entry name" value="7tm_2"/>
    <property type="match status" value="1"/>
</dbReference>
<feature type="signal peptide" evidence="9">
    <location>
        <begin position="1"/>
        <end position="17"/>
    </location>
</feature>
<dbReference type="Gene3D" id="1.20.1070.10">
    <property type="entry name" value="Rhodopsin 7-helix transmembrane proteins"/>
    <property type="match status" value="1"/>
</dbReference>
<dbReference type="PRINTS" id="PR00249">
    <property type="entry name" value="GPCRSECRETIN"/>
</dbReference>
<dbReference type="InterPro" id="IPR017981">
    <property type="entry name" value="GPCR_2-like_7TM"/>
</dbReference>
<gene>
    <name evidence="12" type="ORF">PBY51_011223</name>
</gene>
<dbReference type="InterPro" id="IPR051587">
    <property type="entry name" value="Adhesion_GPCR"/>
</dbReference>
<dbReference type="FunFam" id="1.20.1070.10:FF:000058">
    <property type="entry name" value="Adhesion G protein-coupled receptor F5"/>
    <property type="match status" value="1"/>
</dbReference>
<dbReference type="InterPro" id="IPR000203">
    <property type="entry name" value="GPS"/>
</dbReference>
<proteinExistence type="inferred from homology"/>
<keyword evidence="13" id="KW-1185">Reference proteome</keyword>
<dbReference type="GO" id="GO:0007189">
    <property type="term" value="P:adenylate cyclase-activating G protein-coupled receptor signaling pathway"/>
    <property type="evidence" value="ECO:0007669"/>
    <property type="project" value="TreeGrafter"/>
</dbReference>
<dbReference type="SUPFAM" id="SSF81321">
    <property type="entry name" value="Family A G protein-coupled receptor-like"/>
    <property type="match status" value="1"/>
</dbReference>
<evidence type="ECO:0000256" key="4">
    <source>
        <dbReference type="ARBA" id="ARBA00022989"/>
    </source>
</evidence>
<evidence type="ECO:0008006" key="14">
    <source>
        <dbReference type="Google" id="ProtNLM"/>
    </source>
</evidence>
<dbReference type="Proteomes" id="UP001346869">
    <property type="component" value="Unassembled WGS sequence"/>
</dbReference>
<dbReference type="PANTHER" id="PTHR45813">
    <property type="entry name" value="IG-LIKE DOMAIN-CONTAINING PROTEIN"/>
    <property type="match status" value="1"/>
</dbReference>
<keyword evidence="5 8" id="KW-0472">Membrane</keyword>
<dbReference type="GO" id="GO:0007166">
    <property type="term" value="P:cell surface receptor signaling pathway"/>
    <property type="evidence" value="ECO:0007669"/>
    <property type="project" value="InterPro"/>
</dbReference>
<feature type="transmembrane region" description="Helical" evidence="8">
    <location>
        <begin position="801"/>
        <end position="825"/>
    </location>
</feature>
<dbReference type="PROSITE" id="PS50221">
    <property type="entry name" value="GAIN_B"/>
    <property type="match status" value="1"/>
</dbReference>
<reference evidence="12 13" key="2">
    <citation type="journal article" date="2023" name="Mol. Biol. Evol.">
        <title>Genomics of Secondarily Temperate Adaptation in the Only Non-Antarctic Icefish.</title>
        <authorList>
            <person name="Rivera-Colon A.G."/>
            <person name="Rayamajhi N."/>
            <person name="Minhas B.F."/>
            <person name="Madrigal G."/>
            <person name="Bilyk K.T."/>
            <person name="Yoon V."/>
            <person name="Hune M."/>
            <person name="Gregory S."/>
            <person name="Cheng C.H.C."/>
            <person name="Catchen J.M."/>
        </authorList>
    </citation>
    <scope>NUCLEOTIDE SEQUENCE [LARGE SCALE GENOMIC DNA]</scope>
    <source>
        <strain evidence="12">JMC-PN-2008</strain>
    </source>
</reference>
<feature type="chain" id="PRO_5043041287" description="Adhesion G protein-coupled receptor F5" evidence="9">
    <location>
        <begin position="18"/>
        <end position="1024"/>
    </location>
</feature>
<dbReference type="SMART" id="SM00303">
    <property type="entry name" value="GPS"/>
    <property type="match status" value="1"/>
</dbReference>
<evidence type="ECO:0000256" key="5">
    <source>
        <dbReference type="ARBA" id="ARBA00023136"/>
    </source>
</evidence>
<feature type="transmembrane region" description="Helical" evidence="8">
    <location>
        <begin position="968"/>
        <end position="991"/>
    </location>
</feature>
<dbReference type="PANTHER" id="PTHR45813:SF2">
    <property type="entry name" value="ADHESION G-PROTEIN COUPLED RECEPTOR F3"/>
    <property type="match status" value="1"/>
</dbReference>
<evidence type="ECO:0000313" key="13">
    <source>
        <dbReference type="Proteomes" id="UP001346869"/>
    </source>
</evidence>
<comment type="subcellular location">
    <subcellularLocation>
        <location evidence="1">Membrane</location>
        <topology evidence="1">Multi-pass membrane protein</topology>
    </subcellularLocation>
</comment>
<feature type="transmembrane region" description="Helical" evidence="8">
    <location>
        <begin position="934"/>
        <end position="956"/>
    </location>
</feature>
<dbReference type="AlphaFoldDB" id="A0AAN8AK19"/>
<dbReference type="InterPro" id="IPR057244">
    <property type="entry name" value="GAIN_B"/>
</dbReference>
<keyword evidence="6" id="KW-1015">Disulfide bond</keyword>
<evidence type="ECO:0000259" key="11">
    <source>
        <dbReference type="PROSITE" id="PS50261"/>
    </source>
</evidence>
<evidence type="ECO:0000256" key="8">
    <source>
        <dbReference type="SAM" id="Phobius"/>
    </source>
</evidence>
<accession>A0AAN8AK19</accession>
<dbReference type="GO" id="GO:0016020">
    <property type="term" value="C:membrane"/>
    <property type="evidence" value="ECO:0007669"/>
    <property type="project" value="UniProtKB-SubCell"/>
</dbReference>
<feature type="transmembrane region" description="Helical" evidence="8">
    <location>
        <begin position="832"/>
        <end position="856"/>
    </location>
</feature>
<evidence type="ECO:0000259" key="10">
    <source>
        <dbReference type="PROSITE" id="PS50221"/>
    </source>
</evidence>
<evidence type="ECO:0000256" key="3">
    <source>
        <dbReference type="ARBA" id="ARBA00022692"/>
    </source>
</evidence>
<feature type="domain" description="G-protein coupled receptors family 2 profile 2" evidence="11">
    <location>
        <begin position="722"/>
        <end position="992"/>
    </location>
</feature>
<protein>
    <recommendedName>
        <fullName evidence="14">Adhesion G protein-coupled receptor F5</fullName>
    </recommendedName>
</protein>
<evidence type="ECO:0000256" key="9">
    <source>
        <dbReference type="SAM" id="SignalP"/>
    </source>
</evidence>
<evidence type="ECO:0000256" key="1">
    <source>
        <dbReference type="ARBA" id="ARBA00004141"/>
    </source>
</evidence>
<dbReference type="PROSITE" id="PS50261">
    <property type="entry name" value="G_PROTEIN_RECEP_F2_4"/>
    <property type="match status" value="1"/>
</dbReference>
<sequence>MWTLTPLFILGLNLCQATTEGSSTQMYYMRLIIEDSAIKNLTERLGEDFVKEPDLQVQHLNITTVCVRSGGGSQCVCESGYRWSDKDCDHAEGSSCTFPTSTKMCVHNSAVAINGSLRLGGSSYQNCLRPADTTEYKTCHTTLFQMMKSVYSTLPGFDTLEIIKYRVGSVIVEFVLVVAQNVRQQDLIDKSDELTSNLTASLDLESSGLINLIMPDFPVCFHMSPVLTCELREALNTPPVWQLSRGLQVTDIVTGTEATVTSFPRNTTLTIKHISELWEGVYSCAYNQGKNSLHISHKASALMDIALLPDILISTKPEFPLCAKGGVQVVKVLCEIGKNTENYTVKWINKDLVNVRPFEATKTVFKAEAIISCENSSTTPEVTCIFENRCKEKRLANTTINIIHEGDMFCEAEGDWGNAKAGFTARLRCTGKTGHRYRKCTKGATGAAWEPEESCCVNQDLDNVLKKALNANIGLGSLNANAADVFSQLDKVTNNSQRINSHSNLNASVQVLSSLSTMLQSINDDSTADNFFDSSSNLLEKSLKDSWTKKKGTENLTLAERYLSSVEKLISVTNVTRVTKKKNIEVAVSNCTNTDSQCNNKVFNVSVVLESSDPGNVKTAGFKELEKYLPLNDKDLKANSIVVSTTTEKETQSVEVKIHFQLLEKRPPHVLLKCVAWDNASQGWSEEGCTWSGSSNEGLCICKHLSSFAILMQRYPLKIPGLDEVTQVGLCVSVMSLVISLIIEVLVWSSVVKTNTLYIRHTAHINISLCLLVTDSCFLGSMDPPNISDLWCRISVVLKHFSLLSTFFWMLCLSSMLMHQAVFLFHNVSKKIYLRLSMFLGYVCPLLIVVITFLVYDGGDGGDAGEEGKYYSRNTCWLMYDGFMKGSIHTFIIPLGVIVIVNMFSMVVVIMKLLDRPKNAEQTNEGEKKAAVTVMRTVILLTPIFGLTWVFGFAVMLVDLTSTVLATLVNYVFTLLNAFQGLFILLTTCVMDKSTREALRKRLRKTASAPISDSSTKLETTWKN</sequence>
<dbReference type="InterPro" id="IPR046338">
    <property type="entry name" value="GAIN_dom_sf"/>
</dbReference>
<keyword evidence="9" id="KW-0732">Signal</keyword>